<dbReference type="EMBL" id="BMNK01000011">
    <property type="protein sequence ID" value="GGP11692.1"/>
    <property type="molecule type" value="Genomic_DNA"/>
</dbReference>
<feature type="region of interest" description="Disordered" evidence="1">
    <location>
        <begin position="49"/>
        <end position="75"/>
    </location>
</feature>
<accession>A0A918AB24</accession>
<dbReference type="Proteomes" id="UP000660745">
    <property type="component" value="Unassembled WGS sequence"/>
</dbReference>
<evidence type="ECO:0000313" key="2">
    <source>
        <dbReference type="EMBL" id="GGP11692.1"/>
    </source>
</evidence>
<name>A0A918AB24_9ACTN</name>
<reference evidence="2" key="2">
    <citation type="submission" date="2020-09" db="EMBL/GenBank/DDBJ databases">
        <authorList>
            <person name="Sun Q."/>
            <person name="Zhou Y."/>
        </authorList>
    </citation>
    <scope>NUCLEOTIDE SEQUENCE</scope>
    <source>
        <strain evidence="2">CGMCC 4.7430</strain>
    </source>
</reference>
<evidence type="ECO:0000256" key="1">
    <source>
        <dbReference type="SAM" id="MobiDB-lite"/>
    </source>
</evidence>
<comment type="caution">
    <text evidence="2">The sequence shown here is derived from an EMBL/GenBank/DDBJ whole genome shotgun (WGS) entry which is preliminary data.</text>
</comment>
<dbReference type="AlphaFoldDB" id="A0A918AB24"/>
<proteinExistence type="predicted"/>
<protein>
    <submittedName>
        <fullName evidence="2">Uncharacterized protein</fullName>
    </submittedName>
</protein>
<organism evidence="2 3">
    <name type="scientific">Nonomuraea glycinis</name>
    <dbReference type="NCBI Taxonomy" id="2047744"/>
    <lineage>
        <taxon>Bacteria</taxon>
        <taxon>Bacillati</taxon>
        <taxon>Actinomycetota</taxon>
        <taxon>Actinomycetes</taxon>
        <taxon>Streptosporangiales</taxon>
        <taxon>Streptosporangiaceae</taxon>
        <taxon>Nonomuraea</taxon>
    </lineage>
</organism>
<reference evidence="2" key="1">
    <citation type="journal article" date="2014" name="Int. J. Syst. Evol. Microbiol.">
        <title>Complete genome sequence of Corynebacterium casei LMG S-19264T (=DSM 44701T), isolated from a smear-ripened cheese.</title>
        <authorList>
            <consortium name="US DOE Joint Genome Institute (JGI-PGF)"/>
            <person name="Walter F."/>
            <person name="Albersmeier A."/>
            <person name="Kalinowski J."/>
            <person name="Ruckert C."/>
        </authorList>
    </citation>
    <scope>NUCLEOTIDE SEQUENCE</scope>
    <source>
        <strain evidence="2">CGMCC 4.7430</strain>
    </source>
</reference>
<gene>
    <name evidence="2" type="ORF">GCM10012278_56470</name>
</gene>
<keyword evidence="3" id="KW-1185">Reference proteome</keyword>
<sequence>MQADLEGVLVTVDAPQGGFHAWPHAVKIRTSLQDPETLFSALWITSANNRNPVDNRPMKTDHPPETAAPKLRFPA</sequence>
<evidence type="ECO:0000313" key="3">
    <source>
        <dbReference type="Proteomes" id="UP000660745"/>
    </source>
</evidence>